<protein>
    <submittedName>
        <fullName evidence="7">Transcriptional regulator, Nlp family</fullName>
    </submittedName>
</protein>
<dbReference type="InterPro" id="IPR010982">
    <property type="entry name" value="Lambda_DNA-bd_dom_sf"/>
</dbReference>
<dbReference type="AlphaFoldDB" id="A0A0P9C8J8"/>
<evidence type="ECO:0000313" key="7">
    <source>
        <dbReference type="EMBL" id="SCY00074.1"/>
    </source>
</evidence>
<dbReference type="OrthoDB" id="6505078at2"/>
<dbReference type="RefSeq" id="WP_074471266.1">
    <property type="nucleotide sequence ID" value="NZ_FMUN01000002.1"/>
</dbReference>
<evidence type="ECO:0000256" key="4">
    <source>
        <dbReference type="ARBA" id="ARBA00023163"/>
    </source>
</evidence>
<feature type="domain" description="Ner winged helix-turn-helix DNA-binding" evidence="6">
    <location>
        <begin position="2"/>
        <end position="62"/>
    </location>
</feature>
<feature type="region of interest" description="Disordered" evidence="5">
    <location>
        <begin position="58"/>
        <end position="96"/>
    </location>
</feature>
<dbReference type="PATRIC" id="fig|381306.5.peg.787"/>
<dbReference type="EMBL" id="FMUN01000002">
    <property type="protein sequence ID" value="SCY00074.1"/>
    <property type="molecule type" value="Genomic_DNA"/>
</dbReference>
<reference evidence="8" key="1">
    <citation type="submission" date="2016-10" db="EMBL/GenBank/DDBJ databases">
        <authorList>
            <person name="Varghese N."/>
        </authorList>
    </citation>
    <scope>NUCLEOTIDE SEQUENCE [LARGE SCALE GENOMIC DNA]</scope>
    <source>
        <strain evidence="8">HL 19</strain>
    </source>
</reference>
<gene>
    <name evidence="7" type="ORF">SAMN05661077_0999</name>
</gene>
<dbReference type="SUPFAM" id="SSF47413">
    <property type="entry name" value="lambda repressor-like DNA-binding domains"/>
    <property type="match status" value="1"/>
</dbReference>
<keyword evidence="4" id="KW-0804">Transcription</keyword>
<dbReference type="Gene3D" id="1.10.260.40">
    <property type="entry name" value="lambda repressor-like DNA-binding domains"/>
    <property type="match status" value="1"/>
</dbReference>
<dbReference type="GO" id="GO:0003677">
    <property type="term" value="F:DNA binding"/>
    <property type="evidence" value="ECO:0007669"/>
    <property type="project" value="UniProtKB-KW"/>
</dbReference>
<accession>A0A0P9C8J8</accession>
<evidence type="ECO:0000259" key="6">
    <source>
        <dbReference type="Pfam" id="PF13693"/>
    </source>
</evidence>
<proteinExistence type="inferred from homology"/>
<name>A0A0P9C8J8_9GAMM</name>
<evidence type="ECO:0000256" key="2">
    <source>
        <dbReference type="ARBA" id="ARBA00023015"/>
    </source>
</evidence>
<feature type="compositionally biased region" description="Polar residues" evidence="5">
    <location>
        <begin position="87"/>
        <end position="96"/>
    </location>
</feature>
<comment type="similarity">
    <text evidence="1">Belongs to the ner transcriptional regulatory family.</text>
</comment>
<evidence type="ECO:0000256" key="3">
    <source>
        <dbReference type="ARBA" id="ARBA00023125"/>
    </source>
</evidence>
<keyword evidence="8" id="KW-1185">Reference proteome</keyword>
<keyword evidence="2" id="KW-0805">Transcription regulation</keyword>
<evidence type="ECO:0000256" key="5">
    <source>
        <dbReference type="SAM" id="MobiDB-lite"/>
    </source>
</evidence>
<evidence type="ECO:0000256" key="1">
    <source>
        <dbReference type="ARBA" id="ARBA00006157"/>
    </source>
</evidence>
<dbReference type="Proteomes" id="UP000183104">
    <property type="component" value="Unassembled WGS sequence"/>
</dbReference>
<organism evidence="7 8">
    <name type="scientific">Thiohalorhabdus denitrificans</name>
    <dbReference type="NCBI Taxonomy" id="381306"/>
    <lineage>
        <taxon>Bacteria</taxon>
        <taxon>Pseudomonadati</taxon>
        <taxon>Pseudomonadota</taxon>
        <taxon>Gammaproteobacteria</taxon>
        <taxon>Thiohalorhabdales</taxon>
        <taxon>Thiohalorhabdaceae</taxon>
        <taxon>Thiohalorhabdus</taxon>
    </lineage>
</organism>
<dbReference type="Pfam" id="PF13693">
    <property type="entry name" value="HTH_35"/>
    <property type="match status" value="1"/>
</dbReference>
<sequence length="96" mass="10724">MDWDPADIVAALHKAGWSLRRLSFAHGYRSDALKHALRRPYPRAERLIAETLGLEPRDLWPSLHGAEDPEDPEATDRRPSDPCTHGDSGQDTTPGE</sequence>
<evidence type="ECO:0000313" key="8">
    <source>
        <dbReference type="Proteomes" id="UP000183104"/>
    </source>
</evidence>
<dbReference type="InterPro" id="IPR038722">
    <property type="entry name" value="Ner_HTH_dom"/>
</dbReference>
<keyword evidence="3" id="KW-0238">DNA-binding</keyword>